<dbReference type="EMBL" id="CAJNDS010002579">
    <property type="protein sequence ID" value="CAE7532709.1"/>
    <property type="molecule type" value="Genomic_DNA"/>
</dbReference>
<evidence type="ECO:0000313" key="2">
    <source>
        <dbReference type="Proteomes" id="UP000604046"/>
    </source>
</evidence>
<name>A0A812TN39_9DINO</name>
<accession>A0A812TN39</accession>
<evidence type="ECO:0000313" key="1">
    <source>
        <dbReference type="EMBL" id="CAE7532709.1"/>
    </source>
</evidence>
<dbReference type="Proteomes" id="UP000604046">
    <property type="component" value="Unassembled WGS sequence"/>
</dbReference>
<keyword evidence="2" id="KW-1185">Reference proteome</keyword>
<dbReference type="AlphaFoldDB" id="A0A812TN39"/>
<organism evidence="1 2">
    <name type="scientific">Symbiodinium natans</name>
    <dbReference type="NCBI Taxonomy" id="878477"/>
    <lineage>
        <taxon>Eukaryota</taxon>
        <taxon>Sar</taxon>
        <taxon>Alveolata</taxon>
        <taxon>Dinophyceae</taxon>
        <taxon>Suessiales</taxon>
        <taxon>Symbiodiniaceae</taxon>
        <taxon>Symbiodinium</taxon>
    </lineage>
</organism>
<protein>
    <submittedName>
        <fullName evidence="1">Uncharacterized protein</fullName>
    </submittedName>
</protein>
<reference evidence="1" key="1">
    <citation type="submission" date="2021-02" db="EMBL/GenBank/DDBJ databases">
        <authorList>
            <person name="Dougan E. K."/>
            <person name="Rhodes N."/>
            <person name="Thang M."/>
            <person name="Chan C."/>
        </authorList>
    </citation>
    <scope>NUCLEOTIDE SEQUENCE</scope>
</reference>
<comment type="caution">
    <text evidence="1">The sequence shown here is derived from an EMBL/GenBank/DDBJ whole genome shotgun (WGS) entry which is preliminary data.</text>
</comment>
<gene>
    <name evidence="1" type="ORF">SNAT2548_LOCUS29850</name>
</gene>
<proteinExistence type="predicted"/>
<sequence length="165" mass="18173">MMARARLLKSQQAQQDTPLACLQQQARNFQDVAKAATAAEEAPRRQLCDVRIPWTARCQSPAASTAKMTTRRRNGAKCLRSGVSTVDSDGLATNGPNVDPSEWLGTLGKVEEILCNKLAKKYEFRRGKDPCMYRCGCTGLVLVHHVDGIRVAGARDFFFDCPRAS</sequence>